<protein>
    <submittedName>
        <fullName evidence="1">Uncharacterized protein</fullName>
    </submittedName>
</protein>
<sequence length="115" mass="12720">MPPRSARLGSIVMKCFGCEKSGTNATLVVDPIGEPKATIVWLHSLNEDGSIVNISSWILFCTWKSNLLQINLPNVSTYNNAICSKASCFSIKIELYDKDKMDMPAQLLQLAPFPE</sequence>
<proteinExistence type="predicted"/>
<dbReference type="EMBL" id="PNBA02000003">
    <property type="protein sequence ID" value="KAG6429908.1"/>
    <property type="molecule type" value="Genomic_DNA"/>
</dbReference>
<comment type="caution">
    <text evidence="1">The sequence shown here is derived from an EMBL/GenBank/DDBJ whole genome shotgun (WGS) entry which is preliminary data.</text>
</comment>
<reference evidence="1" key="1">
    <citation type="submission" date="2018-01" db="EMBL/GenBank/DDBJ databases">
        <authorList>
            <person name="Mao J.F."/>
        </authorList>
    </citation>
    <scope>NUCLEOTIDE SEQUENCE</scope>
    <source>
        <strain evidence="1">Huo1</strain>
        <tissue evidence="1">Leaf</tissue>
    </source>
</reference>
<dbReference type="AlphaFoldDB" id="A0A8X8YC78"/>
<keyword evidence="2" id="KW-1185">Reference proteome</keyword>
<dbReference type="Proteomes" id="UP000298416">
    <property type="component" value="Unassembled WGS sequence"/>
</dbReference>
<accession>A0A8X8YC78</accession>
<name>A0A8X8YC78_SALSN</name>
<evidence type="ECO:0000313" key="2">
    <source>
        <dbReference type="Proteomes" id="UP000298416"/>
    </source>
</evidence>
<evidence type="ECO:0000313" key="1">
    <source>
        <dbReference type="EMBL" id="KAG6429908.1"/>
    </source>
</evidence>
<gene>
    <name evidence="1" type="ORF">SASPL_107965</name>
</gene>
<reference evidence="1" key="2">
    <citation type="submission" date="2020-08" db="EMBL/GenBank/DDBJ databases">
        <title>Plant Genome Project.</title>
        <authorList>
            <person name="Zhang R.-G."/>
        </authorList>
    </citation>
    <scope>NUCLEOTIDE SEQUENCE</scope>
    <source>
        <strain evidence="1">Huo1</strain>
        <tissue evidence="1">Leaf</tissue>
    </source>
</reference>
<organism evidence="1">
    <name type="scientific">Salvia splendens</name>
    <name type="common">Scarlet sage</name>
    <dbReference type="NCBI Taxonomy" id="180675"/>
    <lineage>
        <taxon>Eukaryota</taxon>
        <taxon>Viridiplantae</taxon>
        <taxon>Streptophyta</taxon>
        <taxon>Embryophyta</taxon>
        <taxon>Tracheophyta</taxon>
        <taxon>Spermatophyta</taxon>
        <taxon>Magnoliopsida</taxon>
        <taxon>eudicotyledons</taxon>
        <taxon>Gunneridae</taxon>
        <taxon>Pentapetalae</taxon>
        <taxon>asterids</taxon>
        <taxon>lamiids</taxon>
        <taxon>Lamiales</taxon>
        <taxon>Lamiaceae</taxon>
        <taxon>Nepetoideae</taxon>
        <taxon>Mentheae</taxon>
        <taxon>Salviinae</taxon>
        <taxon>Salvia</taxon>
        <taxon>Salvia subgen. Calosphace</taxon>
        <taxon>core Calosphace</taxon>
    </lineage>
</organism>